<protein>
    <submittedName>
        <fullName evidence="1">Uncharacterized protein</fullName>
    </submittedName>
</protein>
<dbReference type="EMBL" id="CAADFM010000045">
    <property type="protein sequence ID" value="VFK10894.1"/>
    <property type="molecule type" value="Genomic_DNA"/>
</dbReference>
<name>A0A450W1F9_9GAMM</name>
<evidence type="ECO:0000313" key="1">
    <source>
        <dbReference type="EMBL" id="VFK10894.1"/>
    </source>
</evidence>
<reference evidence="1" key="1">
    <citation type="submission" date="2019-02" db="EMBL/GenBank/DDBJ databases">
        <authorList>
            <person name="Gruber-Vodicka R. H."/>
            <person name="Seah K. B. B."/>
        </authorList>
    </citation>
    <scope>NUCLEOTIDE SEQUENCE</scope>
    <source>
        <strain evidence="1">BECK_S312</strain>
    </source>
</reference>
<organism evidence="1">
    <name type="scientific">Candidatus Kentrum sp. LPFa</name>
    <dbReference type="NCBI Taxonomy" id="2126335"/>
    <lineage>
        <taxon>Bacteria</taxon>
        <taxon>Pseudomonadati</taxon>
        <taxon>Pseudomonadota</taxon>
        <taxon>Gammaproteobacteria</taxon>
        <taxon>Candidatus Kentrum</taxon>
    </lineage>
</organism>
<gene>
    <name evidence="1" type="ORF">BECKLPF1236A_GA0070988_1004515</name>
</gene>
<accession>A0A450W1F9</accession>
<dbReference type="AlphaFoldDB" id="A0A450W1F9"/>
<sequence>MRFAYPPYGPEPGILENYPRIFLKSQIFVYYSPVIPLISGNPVTNISLIFLDTP</sequence>
<proteinExistence type="predicted"/>